<evidence type="ECO:0000256" key="1">
    <source>
        <dbReference type="SAM" id="MobiDB-lite"/>
    </source>
</evidence>
<keyword evidence="2" id="KW-0472">Membrane</keyword>
<proteinExistence type="predicted"/>
<comment type="caution">
    <text evidence="3">The sequence shown here is derived from an EMBL/GenBank/DDBJ whole genome shotgun (WGS) entry which is preliminary data.</text>
</comment>
<feature type="transmembrane region" description="Helical" evidence="2">
    <location>
        <begin position="124"/>
        <end position="152"/>
    </location>
</feature>
<dbReference type="PANTHER" id="PTHR35699:SF1">
    <property type="entry name" value="F2J10.10 PROTEIN"/>
    <property type="match status" value="1"/>
</dbReference>
<gene>
    <name evidence="3" type="ORF">ZIOFF_071970</name>
</gene>
<keyword evidence="4" id="KW-1185">Reference proteome</keyword>
<dbReference type="Proteomes" id="UP000734854">
    <property type="component" value="Unassembled WGS sequence"/>
</dbReference>
<sequence length="192" mass="21396">MAASPRASELLEFSFSLICNYKKKHSFMVFNSSLWDGGLGEERPESLFMKELKRRGLNPTTLLEEGESIGSWEPKGESRDGGQRSTKRNGTASAEFDRMLSNQRERSMSLNSEGLEGLIPRAKLLLTIGGTFFLAFQPLILITFGLFLALYICLGPSFVHDASRAPVSPPPYIDPYALLDEERLSQVAPNLY</sequence>
<evidence type="ECO:0000313" key="4">
    <source>
        <dbReference type="Proteomes" id="UP000734854"/>
    </source>
</evidence>
<organism evidence="3 4">
    <name type="scientific">Zingiber officinale</name>
    <name type="common">Ginger</name>
    <name type="synonym">Amomum zingiber</name>
    <dbReference type="NCBI Taxonomy" id="94328"/>
    <lineage>
        <taxon>Eukaryota</taxon>
        <taxon>Viridiplantae</taxon>
        <taxon>Streptophyta</taxon>
        <taxon>Embryophyta</taxon>
        <taxon>Tracheophyta</taxon>
        <taxon>Spermatophyta</taxon>
        <taxon>Magnoliopsida</taxon>
        <taxon>Liliopsida</taxon>
        <taxon>Zingiberales</taxon>
        <taxon>Zingiberaceae</taxon>
        <taxon>Zingiber</taxon>
    </lineage>
</organism>
<dbReference type="EMBL" id="JACMSC010000021">
    <property type="protein sequence ID" value="KAG6470890.1"/>
    <property type="molecule type" value="Genomic_DNA"/>
</dbReference>
<reference evidence="3 4" key="1">
    <citation type="submission" date="2020-08" db="EMBL/GenBank/DDBJ databases">
        <title>Plant Genome Project.</title>
        <authorList>
            <person name="Zhang R.-G."/>
        </authorList>
    </citation>
    <scope>NUCLEOTIDE SEQUENCE [LARGE SCALE GENOMIC DNA]</scope>
    <source>
        <tissue evidence="3">Rhizome</tissue>
    </source>
</reference>
<evidence type="ECO:0008006" key="5">
    <source>
        <dbReference type="Google" id="ProtNLM"/>
    </source>
</evidence>
<dbReference type="PANTHER" id="PTHR35699">
    <property type="entry name" value="F2J10.10 PROTEIN"/>
    <property type="match status" value="1"/>
</dbReference>
<keyword evidence="2" id="KW-0812">Transmembrane</keyword>
<evidence type="ECO:0000313" key="3">
    <source>
        <dbReference type="EMBL" id="KAG6470890.1"/>
    </source>
</evidence>
<dbReference type="AlphaFoldDB" id="A0A8J5C243"/>
<name>A0A8J5C243_ZINOF</name>
<feature type="region of interest" description="Disordered" evidence="1">
    <location>
        <begin position="67"/>
        <end position="98"/>
    </location>
</feature>
<protein>
    <recommendedName>
        <fullName evidence="5">Tubulin alpha-6 chain</fullName>
    </recommendedName>
</protein>
<evidence type="ECO:0000256" key="2">
    <source>
        <dbReference type="SAM" id="Phobius"/>
    </source>
</evidence>
<accession>A0A8J5C243</accession>
<keyword evidence="2" id="KW-1133">Transmembrane helix</keyword>